<dbReference type="CDD" id="cd12159">
    <property type="entry name" value="2-Hacid_dh_2"/>
    <property type="match status" value="1"/>
</dbReference>
<name>A0A0F6QZ90_9CORY</name>
<dbReference type="RefSeq" id="WP_035107376.1">
    <property type="nucleotide sequence ID" value="NZ_CP011311.1"/>
</dbReference>
<dbReference type="HOGENOM" id="CLU_019796_1_0_11"/>
<dbReference type="PANTHER" id="PTHR43333:SF1">
    <property type="entry name" value="D-ISOMER SPECIFIC 2-HYDROXYACID DEHYDROGENASE NAD-BINDING DOMAIN-CONTAINING PROTEIN"/>
    <property type="match status" value="1"/>
</dbReference>
<dbReference type="SUPFAM" id="SSF51735">
    <property type="entry name" value="NAD(P)-binding Rossmann-fold domains"/>
    <property type="match status" value="1"/>
</dbReference>
<dbReference type="EC" id="1.-.-.-" evidence="3"/>
<dbReference type="AlphaFoldDB" id="A0A0F6QZ90"/>
<dbReference type="OrthoDB" id="4324715at2"/>
<dbReference type="InterPro" id="IPR036291">
    <property type="entry name" value="NAD(P)-bd_dom_sf"/>
</dbReference>
<evidence type="ECO:0000256" key="1">
    <source>
        <dbReference type="ARBA" id="ARBA00023002"/>
    </source>
</evidence>
<evidence type="ECO:0000313" key="4">
    <source>
        <dbReference type="Proteomes" id="UP000033566"/>
    </source>
</evidence>
<keyword evidence="2" id="KW-0520">NAD</keyword>
<dbReference type="SUPFAM" id="SSF52283">
    <property type="entry name" value="Formate/glycerate dehydrogenase catalytic domain-like"/>
    <property type="match status" value="1"/>
</dbReference>
<gene>
    <name evidence="3" type="ORF">UL81_08765</name>
</gene>
<dbReference type="Pfam" id="PF02826">
    <property type="entry name" value="2-Hacid_dh_C"/>
    <property type="match status" value="1"/>
</dbReference>
<sequence length="301" mass="32662">MKYAMLPEPWQETLDALDEAGHEQVELTDADVLVFNGAAEDFPETLPESVQLVQVPFAGVDHLLDLMRETDVRWSNAAGVYDSTVAESTIALLLAQLHAHKRVGTSWDNRDEVEEHTSFLFEDSTVAIVGAGGIGKRLIEMLSGFGPRIIAVNRSGRDVPGADEVVTFDDIDKVWPAADYFVLLAPLTDETRHLVDDAALKAMQQHAVVINVGRGPLIDTDALVEALNAGEIAGAGLDVTDPEPLPDGHPLWEMPNVLITPHLANPPYSVRRRIGKHAASVLKALEAGEELPTEVDLESGY</sequence>
<evidence type="ECO:0000313" key="3">
    <source>
        <dbReference type="EMBL" id="AKE39703.1"/>
    </source>
</evidence>
<dbReference type="PANTHER" id="PTHR43333">
    <property type="entry name" value="2-HACID_DH_C DOMAIN-CONTAINING PROTEIN"/>
    <property type="match status" value="1"/>
</dbReference>
<dbReference type="GO" id="GO:0016491">
    <property type="term" value="F:oxidoreductase activity"/>
    <property type="evidence" value="ECO:0007669"/>
    <property type="project" value="UniProtKB-KW"/>
</dbReference>
<dbReference type="PATRIC" id="fig|161896.4.peg.1717"/>
<dbReference type="GO" id="GO:0051287">
    <property type="term" value="F:NAD binding"/>
    <property type="evidence" value="ECO:0007669"/>
    <property type="project" value="InterPro"/>
</dbReference>
<dbReference type="Gene3D" id="3.40.50.720">
    <property type="entry name" value="NAD(P)-binding Rossmann-like Domain"/>
    <property type="match status" value="2"/>
</dbReference>
<dbReference type="EMBL" id="CP011311">
    <property type="protein sequence ID" value="AKE39703.1"/>
    <property type="molecule type" value="Genomic_DNA"/>
</dbReference>
<proteinExistence type="predicted"/>
<evidence type="ECO:0000256" key="2">
    <source>
        <dbReference type="ARBA" id="ARBA00023027"/>
    </source>
</evidence>
<dbReference type="STRING" id="161896.UL81_08765"/>
<organism evidence="3 4">
    <name type="scientific">Corynebacterium camporealensis</name>
    <dbReference type="NCBI Taxonomy" id="161896"/>
    <lineage>
        <taxon>Bacteria</taxon>
        <taxon>Bacillati</taxon>
        <taxon>Actinomycetota</taxon>
        <taxon>Actinomycetes</taxon>
        <taxon>Mycobacteriales</taxon>
        <taxon>Corynebacteriaceae</taxon>
        <taxon>Corynebacterium</taxon>
    </lineage>
</organism>
<keyword evidence="4" id="KW-1185">Reference proteome</keyword>
<dbReference type="Proteomes" id="UP000033566">
    <property type="component" value="Chromosome"/>
</dbReference>
<protein>
    <submittedName>
        <fullName evidence="3">Phosphoglycerate dehydrogenase-like oxidoreductase</fullName>
        <ecNumber evidence="3">1.-.-.-</ecNumber>
    </submittedName>
</protein>
<reference evidence="3 4" key="1">
    <citation type="journal article" date="2015" name="Genome Announc.">
        <title>Complete Genome Sequence of Corynebacterium camporealensis DSM 44610, Isolated from the Milk of a Manchega Sheep with Subclinical Mastitis.</title>
        <authorList>
            <person name="Ruckert C."/>
            <person name="Albersmeier A."/>
            <person name="Winkler A."/>
            <person name="Tauch A."/>
        </authorList>
    </citation>
    <scope>NUCLEOTIDE SEQUENCE [LARGE SCALE GENOMIC DNA]</scope>
    <source>
        <strain evidence="3 4">DSM 44610</strain>
    </source>
</reference>
<dbReference type="InterPro" id="IPR006140">
    <property type="entry name" value="D-isomer_DH_NAD-bd"/>
</dbReference>
<keyword evidence="1 3" id="KW-0560">Oxidoreductase</keyword>
<dbReference type="KEGG" id="ccj:UL81_08765"/>
<accession>A0A0F6QZ90</accession>